<evidence type="ECO:0000313" key="4">
    <source>
        <dbReference type="Proteomes" id="UP000233750"/>
    </source>
</evidence>
<evidence type="ECO:0000313" key="3">
    <source>
        <dbReference type="EMBL" id="PKV92433.1"/>
    </source>
</evidence>
<dbReference type="RefSeq" id="WP_416332705.1">
    <property type="nucleotide sequence ID" value="NZ_JACJHR010000144.1"/>
</dbReference>
<dbReference type="Proteomes" id="UP000233750">
    <property type="component" value="Unassembled WGS sequence"/>
</dbReference>
<feature type="transmembrane region" description="Helical" evidence="2">
    <location>
        <begin position="115"/>
        <end position="136"/>
    </location>
</feature>
<gene>
    <name evidence="3" type="ORF">ATK30_3237</name>
</gene>
<feature type="transmembrane region" description="Helical" evidence="2">
    <location>
        <begin position="157"/>
        <end position="179"/>
    </location>
</feature>
<proteinExistence type="predicted"/>
<dbReference type="AlphaFoldDB" id="A0A2N3WEY6"/>
<evidence type="ECO:0000256" key="1">
    <source>
        <dbReference type="SAM" id="MobiDB-lite"/>
    </source>
</evidence>
<feature type="region of interest" description="Disordered" evidence="1">
    <location>
        <begin position="1"/>
        <end position="68"/>
    </location>
</feature>
<dbReference type="Pfam" id="PF18895">
    <property type="entry name" value="T4SS_pilin"/>
    <property type="match status" value="1"/>
</dbReference>
<dbReference type="InterPro" id="IPR043993">
    <property type="entry name" value="T4SS_pilin"/>
</dbReference>
<accession>A0A2N3WEY6</accession>
<keyword evidence="4" id="KW-1185">Reference proteome</keyword>
<organism evidence="3 4">
    <name type="scientific">Amycolatopsis echigonensis</name>
    <dbReference type="NCBI Taxonomy" id="2576905"/>
    <lineage>
        <taxon>Bacteria</taxon>
        <taxon>Bacillati</taxon>
        <taxon>Actinomycetota</taxon>
        <taxon>Actinomycetes</taxon>
        <taxon>Pseudonocardiales</taxon>
        <taxon>Pseudonocardiaceae</taxon>
        <taxon>Amycolatopsis</taxon>
    </lineage>
</organism>
<evidence type="ECO:0000256" key="2">
    <source>
        <dbReference type="SAM" id="Phobius"/>
    </source>
</evidence>
<comment type="caution">
    <text evidence="3">The sequence shown here is derived from an EMBL/GenBank/DDBJ whole genome shotgun (WGS) entry which is preliminary data.</text>
</comment>
<name>A0A2N3WEY6_9PSEU</name>
<feature type="compositionally biased region" description="Basic residues" evidence="1">
    <location>
        <begin position="1"/>
        <end position="15"/>
    </location>
</feature>
<reference evidence="3 4" key="1">
    <citation type="submission" date="2017-12" db="EMBL/GenBank/DDBJ databases">
        <title>Sequencing the genomes of 1000 Actinobacteria strains.</title>
        <authorList>
            <person name="Klenk H.-P."/>
        </authorList>
    </citation>
    <scope>NUCLEOTIDE SEQUENCE [LARGE SCALE GENOMIC DNA]</scope>
    <source>
        <strain evidence="3 4">DSM 45165</strain>
    </source>
</reference>
<feature type="compositionally biased region" description="Low complexity" evidence="1">
    <location>
        <begin position="16"/>
        <end position="62"/>
    </location>
</feature>
<keyword evidence="2" id="KW-0472">Membrane</keyword>
<sequence length="182" mass="19110">MRLTPLRRHHLRPPARRTASSRPGSPATTPRPRTTQQRATTTAAHHAGSRCAGSADTTAAPTPARPRRGAHRRRVVLLIGWLVAAGVLLTSSVARAETVQIVALAQTVDQVLNNIRNWIMGILALVTVVFLTIGGLRYLMASGDPGEVEKAKGAFKAAGIGFGLAALAPLVVEILKGIVGGV</sequence>
<dbReference type="EMBL" id="PJMY01000003">
    <property type="protein sequence ID" value="PKV92433.1"/>
    <property type="molecule type" value="Genomic_DNA"/>
</dbReference>
<keyword evidence="2" id="KW-0812">Transmembrane</keyword>
<dbReference type="NCBIfam" id="NF045849">
    <property type="entry name" value="ICE_MMCAP2_0565"/>
    <property type="match status" value="1"/>
</dbReference>
<protein>
    <recommendedName>
        <fullName evidence="5">TrbC/VIRB2 family protein</fullName>
    </recommendedName>
</protein>
<keyword evidence="2" id="KW-1133">Transmembrane helix</keyword>
<feature type="transmembrane region" description="Helical" evidence="2">
    <location>
        <begin position="75"/>
        <end position="95"/>
    </location>
</feature>
<evidence type="ECO:0008006" key="5">
    <source>
        <dbReference type="Google" id="ProtNLM"/>
    </source>
</evidence>